<dbReference type="RefSeq" id="WP_126777849.1">
    <property type="nucleotide sequence ID" value="NZ_PIPM01000033.1"/>
</dbReference>
<sequence>MKLVISIVIYFLMVASFDRDSHLNTPFPDFYKANYKKLTTSLSNYVENPDQLEKLIVEHAMVRYSWNSLFENQYDDLVLSDYECRFWLAYWDIQGVTYSLESGWQFGVEKFEERAIELVALLKEQQELTNEDRLVCRYFPVKPHEVSMIRLLDEPSTYIVNRVIVNVFLNLKGNSLFGYFLAPQSDPSIRKIRIPVASVNKGVVLQEGAARIEGRLRSSKLDEGESNSLYLEHVRSTNLPLDEEISLVEKESIDPMFVDFIKDPKQFFGQEVQLSGFLKKDYRGRATLFLSNFHAATLDDTNAIWVLNQSDTVFDEGWISLKGVVVDECHLRHSRAPALRICLAIGQD</sequence>
<dbReference type="Proteomes" id="UP000288405">
    <property type="component" value="Unassembled WGS sequence"/>
</dbReference>
<protein>
    <submittedName>
        <fullName evidence="1">Uncharacterized protein</fullName>
    </submittedName>
</protein>
<dbReference type="EMBL" id="PIPM01000033">
    <property type="protein sequence ID" value="RUO24931.1"/>
    <property type="molecule type" value="Genomic_DNA"/>
</dbReference>
<reference evidence="1 2" key="1">
    <citation type="journal article" date="2011" name="Front. Microbiol.">
        <title>Genomic signatures of strain selection and enhancement in Bacillus atrophaeus var. globigii, a historical biowarfare simulant.</title>
        <authorList>
            <person name="Gibbons H.S."/>
            <person name="Broomall S.M."/>
            <person name="McNew L.A."/>
            <person name="Daligault H."/>
            <person name="Chapman C."/>
            <person name="Bruce D."/>
            <person name="Karavis M."/>
            <person name="Krepps M."/>
            <person name="McGregor P.A."/>
            <person name="Hong C."/>
            <person name="Park K.H."/>
            <person name="Akmal A."/>
            <person name="Feldman A."/>
            <person name="Lin J.S."/>
            <person name="Chang W.E."/>
            <person name="Higgs B.W."/>
            <person name="Demirev P."/>
            <person name="Lindquist J."/>
            <person name="Liem A."/>
            <person name="Fochler E."/>
            <person name="Read T.D."/>
            <person name="Tapia R."/>
            <person name="Johnson S."/>
            <person name="Bishop-Lilly K.A."/>
            <person name="Detter C."/>
            <person name="Han C."/>
            <person name="Sozhamannan S."/>
            <person name="Rosenzweig C.N."/>
            <person name="Skowronski E.W."/>
        </authorList>
    </citation>
    <scope>NUCLEOTIDE SEQUENCE [LARGE SCALE GENOMIC DNA]</scope>
    <source>
        <strain evidence="1 2">GYP-17</strain>
    </source>
</reference>
<keyword evidence="2" id="KW-1185">Reference proteome</keyword>
<comment type="caution">
    <text evidence="1">The sequence shown here is derived from an EMBL/GenBank/DDBJ whole genome shotgun (WGS) entry which is preliminary data.</text>
</comment>
<gene>
    <name evidence="1" type="ORF">CWE11_11955</name>
</gene>
<accession>A0A432W4Z4</accession>
<proteinExistence type="predicted"/>
<evidence type="ECO:0000313" key="2">
    <source>
        <dbReference type="Proteomes" id="UP000288405"/>
    </source>
</evidence>
<dbReference type="AlphaFoldDB" id="A0A432W4Z4"/>
<evidence type="ECO:0000313" key="1">
    <source>
        <dbReference type="EMBL" id="RUO24931.1"/>
    </source>
</evidence>
<name>A0A432W4Z4_9GAMM</name>
<organism evidence="1 2">
    <name type="scientific">Aliidiomarina sanyensis</name>
    <dbReference type="NCBI Taxonomy" id="1249555"/>
    <lineage>
        <taxon>Bacteria</taxon>
        <taxon>Pseudomonadati</taxon>
        <taxon>Pseudomonadota</taxon>
        <taxon>Gammaproteobacteria</taxon>
        <taxon>Alteromonadales</taxon>
        <taxon>Idiomarinaceae</taxon>
        <taxon>Aliidiomarina</taxon>
    </lineage>
</organism>
<dbReference type="OrthoDB" id="9770408at2"/>